<reference evidence="1" key="1">
    <citation type="submission" date="2018-06" db="EMBL/GenBank/DDBJ databases">
        <authorList>
            <person name="Zhirakovskaya E."/>
        </authorList>
    </citation>
    <scope>NUCLEOTIDE SEQUENCE</scope>
</reference>
<evidence type="ECO:0000313" key="1">
    <source>
        <dbReference type="EMBL" id="VAW39057.1"/>
    </source>
</evidence>
<dbReference type="EMBL" id="UOEU01000728">
    <property type="protein sequence ID" value="VAW39057.1"/>
    <property type="molecule type" value="Genomic_DNA"/>
</dbReference>
<sequence length="68" mass="7460">MLFAINSMLLLGGAFMMMGILLFWRILRFALSTCEADPITRRLAGVSCLLLLTAGLAFAVMINNIPIQ</sequence>
<accession>A0A3B0VL07</accession>
<name>A0A3B0VL07_9ZZZZ</name>
<proteinExistence type="predicted"/>
<protein>
    <submittedName>
        <fullName evidence="1">Uncharacterized protein</fullName>
    </submittedName>
</protein>
<gene>
    <name evidence="1" type="ORF">MNBD_CHLOROFLEXI01-5232</name>
</gene>
<organism evidence="1">
    <name type="scientific">hydrothermal vent metagenome</name>
    <dbReference type="NCBI Taxonomy" id="652676"/>
    <lineage>
        <taxon>unclassified sequences</taxon>
        <taxon>metagenomes</taxon>
        <taxon>ecological metagenomes</taxon>
    </lineage>
</organism>
<dbReference type="AlphaFoldDB" id="A0A3B0VL07"/>